<keyword evidence="5" id="KW-1185">Reference proteome</keyword>
<dbReference type="PANTHER" id="PTHR46809:SF2">
    <property type="entry name" value="GH21273P"/>
    <property type="match status" value="1"/>
</dbReference>
<dbReference type="Gene3D" id="2.80.10.50">
    <property type="match status" value="1"/>
</dbReference>
<dbReference type="InterPro" id="IPR036300">
    <property type="entry name" value="MIR_dom_sf"/>
</dbReference>
<dbReference type="PANTHER" id="PTHR46809">
    <property type="entry name" value="STROMAL CELL-DERIVED FACTOR 2-LIKE PROTEIN"/>
    <property type="match status" value="1"/>
</dbReference>
<dbReference type="Proteomes" id="UP000095283">
    <property type="component" value="Unplaced"/>
</dbReference>
<keyword evidence="1 3" id="KW-0732">Signal</keyword>
<evidence type="ECO:0000313" key="5">
    <source>
        <dbReference type="Proteomes" id="UP000095283"/>
    </source>
</evidence>
<feature type="signal peptide" evidence="3">
    <location>
        <begin position="1"/>
        <end position="18"/>
    </location>
</feature>
<dbReference type="SMART" id="SM00472">
    <property type="entry name" value="MIR"/>
    <property type="match status" value="3"/>
</dbReference>
<dbReference type="SUPFAM" id="SSF82109">
    <property type="entry name" value="MIR domain"/>
    <property type="match status" value="1"/>
</dbReference>
<proteinExistence type="predicted"/>
<evidence type="ECO:0000256" key="1">
    <source>
        <dbReference type="ARBA" id="ARBA00022729"/>
    </source>
</evidence>
<feature type="domain" description="MIR" evidence="4">
    <location>
        <begin position="140"/>
        <end position="194"/>
    </location>
</feature>
<feature type="domain" description="MIR" evidence="4">
    <location>
        <begin position="21"/>
        <end position="75"/>
    </location>
</feature>
<feature type="chain" id="PRO_5009310627" evidence="3">
    <location>
        <begin position="19"/>
        <end position="202"/>
    </location>
</feature>
<sequence length="202" mass="22221">MCFIGLFITILITTCCTAYDEEFVTCRSILKLSNANEGSRLHSHDVKYGSGSGQQSVTAVTSSDDVNSHWQIFPGLKVNCVRGDPIKCGEKIRLKHLTTGCFLHSHHFHAPLSKHYQEVSCFGSESQSDSGDDWQVICSGEEWVESESIKLKHVDTGVYLAMSGQQFGRPIQGQREVVGTDGATSGGNWRAVEGVYMGRNKD</sequence>
<evidence type="ECO:0000256" key="2">
    <source>
        <dbReference type="ARBA" id="ARBA00022737"/>
    </source>
</evidence>
<feature type="domain" description="MIR" evidence="4">
    <location>
        <begin position="83"/>
        <end position="139"/>
    </location>
</feature>
<keyword evidence="2" id="KW-0677">Repeat</keyword>
<reference evidence="6" key="1">
    <citation type="submission" date="2016-11" db="UniProtKB">
        <authorList>
            <consortium name="WormBaseParasite"/>
        </authorList>
    </citation>
    <scope>IDENTIFICATION</scope>
</reference>
<dbReference type="PROSITE" id="PS50919">
    <property type="entry name" value="MIR"/>
    <property type="match status" value="3"/>
</dbReference>
<evidence type="ECO:0000259" key="4">
    <source>
        <dbReference type="PROSITE" id="PS50919"/>
    </source>
</evidence>
<evidence type="ECO:0000313" key="6">
    <source>
        <dbReference type="WBParaSite" id="Hba_03861"/>
    </source>
</evidence>
<dbReference type="Pfam" id="PF02815">
    <property type="entry name" value="MIR"/>
    <property type="match status" value="1"/>
</dbReference>
<evidence type="ECO:0000256" key="3">
    <source>
        <dbReference type="SAM" id="SignalP"/>
    </source>
</evidence>
<accession>A0A1I7WG09</accession>
<dbReference type="WBParaSite" id="Hba_03861">
    <property type="protein sequence ID" value="Hba_03861"/>
    <property type="gene ID" value="Hba_03861"/>
</dbReference>
<dbReference type="AlphaFoldDB" id="A0A1I7WG09"/>
<name>A0A1I7WG09_HETBA</name>
<dbReference type="InterPro" id="IPR016093">
    <property type="entry name" value="MIR_motif"/>
</dbReference>
<organism evidence="5 6">
    <name type="scientific">Heterorhabditis bacteriophora</name>
    <name type="common">Entomopathogenic nematode worm</name>
    <dbReference type="NCBI Taxonomy" id="37862"/>
    <lineage>
        <taxon>Eukaryota</taxon>
        <taxon>Metazoa</taxon>
        <taxon>Ecdysozoa</taxon>
        <taxon>Nematoda</taxon>
        <taxon>Chromadorea</taxon>
        <taxon>Rhabditida</taxon>
        <taxon>Rhabditina</taxon>
        <taxon>Rhabditomorpha</taxon>
        <taxon>Strongyloidea</taxon>
        <taxon>Heterorhabditidae</taxon>
        <taxon>Heterorhabditis</taxon>
    </lineage>
</organism>
<protein>
    <submittedName>
        <fullName evidence="6">MIR domain-containing protein</fullName>
    </submittedName>
</protein>